<organism evidence="5 6">
    <name type="scientific">Beta vulgaris subsp. vulgaris</name>
    <name type="common">Beet</name>
    <dbReference type="NCBI Taxonomy" id="3555"/>
    <lineage>
        <taxon>Eukaryota</taxon>
        <taxon>Viridiplantae</taxon>
        <taxon>Streptophyta</taxon>
        <taxon>Embryophyta</taxon>
        <taxon>Tracheophyta</taxon>
        <taxon>Spermatophyta</taxon>
        <taxon>Magnoliopsida</taxon>
        <taxon>eudicotyledons</taxon>
        <taxon>Gunneridae</taxon>
        <taxon>Pentapetalae</taxon>
        <taxon>Caryophyllales</taxon>
        <taxon>Chenopodiaceae</taxon>
        <taxon>Betoideae</taxon>
        <taxon>Beta</taxon>
    </lineage>
</organism>
<dbReference type="Gene3D" id="2.40.50.40">
    <property type="match status" value="1"/>
</dbReference>
<name>A0A0J8B465_BETVV</name>
<evidence type="ECO:0000256" key="2">
    <source>
        <dbReference type="PROSITE-ProRule" id="PRU00108"/>
    </source>
</evidence>
<keyword evidence="2" id="KW-0238">DNA-binding</keyword>
<keyword evidence="2" id="KW-0371">Homeobox</keyword>
<evidence type="ECO:0000313" key="5">
    <source>
        <dbReference type="EMBL" id="KMS94643.1"/>
    </source>
</evidence>
<dbReference type="InterPro" id="IPR001356">
    <property type="entry name" value="HD"/>
</dbReference>
<reference evidence="5 6" key="1">
    <citation type="journal article" date="2014" name="Nature">
        <title>The genome of the recently domesticated crop plant sugar beet (Beta vulgaris).</title>
        <authorList>
            <person name="Dohm J.C."/>
            <person name="Minoche A.E."/>
            <person name="Holtgrawe D."/>
            <person name="Capella-Gutierrez S."/>
            <person name="Zakrzewski F."/>
            <person name="Tafer H."/>
            <person name="Rupp O."/>
            <person name="Sorensen T.R."/>
            <person name="Stracke R."/>
            <person name="Reinhardt R."/>
            <person name="Goesmann A."/>
            <person name="Kraft T."/>
            <person name="Schulz B."/>
            <person name="Stadler P.F."/>
            <person name="Schmidt T."/>
            <person name="Gabaldon T."/>
            <person name="Lehrach H."/>
            <person name="Weisshaar B."/>
            <person name="Himmelbauer H."/>
        </authorList>
    </citation>
    <scope>NUCLEOTIDE SEQUENCE [LARGE SCALE GENOMIC DNA]</scope>
    <source>
        <tissue evidence="5">Taproot</tissue>
    </source>
</reference>
<evidence type="ECO:0000313" key="6">
    <source>
        <dbReference type="Proteomes" id="UP000035740"/>
    </source>
</evidence>
<evidence type="ECO:0000256" key="3">
    <source>
        <dbReference type="SAM" id="MobiDB-lite"/>
    </source>
</evidence>
<dbReference type="PANTHER" id="PTHR33827">
    <property type="entry name" value="PROTEIN SAWADEE HOMEODOMAIN HOMOLOG 2"/>
    <property type="match status" value="1"/>
</dbReference>
<feature type="region of interest" description="Disordered" evidence="3">
    <location>
        <begin position="167"/>
        <end position="210"/>
    </location>
</feature>
<dbReference type="InterPro" id="IPR009057">
    <property type="entry name" value="Homeodomain-like_sf"/>
</dbReference>
<accession>A0A0J8B465</accession>
<dbReference type="GO" id="GO:0003677">
    <property type="term" value="F:DNA binding"/>
    <property type="evidence" value="ECO:0007669"/>
    <property type="project" value="UniProtKB-UniRule"/>
</dbReference>
<dbReference type="KEGG" id="bvg:104885450"/>
<feature type="DNA-binding region" description="Homeobox" evidence="2">
    <location>
        <begin position="15"/>
        <end position="78"/>
    </location>
</feature>
<dbReference type="InterPro" id="IPR039276">
    <property type="entry name" value="SHH1/2"/>
</dbReference>
<dbReference type="Gramene" id="KMS94643">
    <property type="protein sequence ID" value="KMS94643"/>
    <property type="gene ID" value="BVRB_016700"/>
</dbReference>
<dbReference type="PROSITE" id="PS50071">
    <property type="entry name" value="HOMEOBOX_2"/>
    <property type="match status" value="1"/>
</dbReference>
<dbReference type="Gene3D" id="1.10.10.60">
    <property type="entry name" value="Homeodomain-like"/>
    <property type="match status" value="1"/>
</dbReference>
<feature type="compositionally biased region" description="Polar residues" evidence="3">
    <location>
        <begin position="170"/>
        <end position="183"/>
    </location>
</feature>
<dbReference type="PANTHER" id="PTHR33827:SF7">
    <property type="entry name" value="PROTEIN SAWADEE HOMEODOMAIN HOMOLOG 2"/>
    <property type="match status" value="1"/>
</dbReference>
<evidence type="ECO:0000256" key="1">
    <source>
        <dbReference type="ARBA" id="ARBA00004123"/>
    </source>
</evidence>
<dbReference type="CDD" id="cd00086">
    <property type="entry name" value="homeodomain"/>
    <property type="match status" value="1"/>
</dbReference>
<protein>
    <recommendedName>
        <fullName evidence="4">Homeobox domain-containing protein</fullName>
    </recommendedName>
</protein>
<keyword evidence="2" id="KW-0539">Nucleus</keyword>
<gene>
    <name evidence="5" type="ORF">BVRB_016700</name>
</gene>
<dbReference type="eggNOG" id="ENOG502QSY0">
    <property type="taxonomic scope" value="Eukaryota"/>
</dbReference>
<feature type="compositionally biased region" description="Polar residues" evidence="3">
    <location>
        <begin position="196"/>
        <end position="210"/>
    </location>
</feature>
<dbReference type="AlphaFoldDB" id="A0A0J8B465"/>
<proteinExistence type="predicted"/>
<dbReference type="GO" id="GO:0005634">
    <property type="term" value="C:nucleus"/>
    <property type="evidence" value="ECO:0007669"/>
    <property type="project" value="UniProtKB-SubCell"/>
</dbReference>
<sequence length="210" mass="23170">MGRPPTHGAPSFRFHPAEVAHMEAVLRDHGGHVPAREHLVELAQKFSNSPERAGKITVQMKQVWNWFQNRRYALRSKLVKSPNPRDMPPNPRDEVAVAPLRMVPPAPQQTLVPSGHNVIRNASENPPMEFEAKSARDGAWYDVQAFLSHRYLETGNPTVTVLEAEKVGSSEPSEPTMPVSTAITDGDPTVSKMEESSNVNVSAEHTNGLS</sequence>
<comment type="subcellular location">
    <subcellularLocation>
        <location evidence="1 2">Nucleus</location>
    </subcellularLocation>
</comment>
<dbReference type="SUPFAM" id="SSF46689">
    <property type="entry name" value="Homeodomain-like"/>
    <property type="match status" value="1"/>
</dbReference>
<dbReference type="OrthoDB" id="2018059at2759"/>
<dbReference type="Proteomes" id="UP000035740">
    <property type="component" value="Unassembled WGS sequence"/>
</dbReference>
<dbReference type="EMBL" id="KQ091631">
    <property type="protein sequence ID" value="KMS94643.1"/>
    <property type="molecule type" value="Genomic_DNA"/>
</dbReference>
<evidence type="ECO:0000259" key="4">
    <source>
        <dbReference type="PROSITE" id="PS50071"/>
    </source>
</evidence>
<dbReference type="OMA" id="ISHRMFA"/>
<keyword evidence="6" id="KW-1185">Reference proteome</keyword>
<feature type="domain" description="Homeobox" evidence="4">
    <location>
        <begin position="13"/>
        <end position="77"/>
    </location>
</feature>